<dbReference type="InterPro" id="IPR036390">
    <property type="entry name" value="WH_DNA-bd_sf"/>
</dbReference>
<feature type="domain" description="HTH gntR-type" evidence="5">
    <location>
        <begin position="11"/>
        <end position="79"/>
    </location>
</feature>
<evidence type="ECO:0000313" key="6">
    <source>
        <dbReference type="EMBL" id="KAB7459772.1"/>
    </source>
</evidence>
<dbReference type="OMA" id="WGEFLEC"/>
<dbReference type="InterPro" id="IPR000524">
    <property type="entry name" value="Tscrpt_reg_HTH_GntR"/>
</dbReference>
<keyword evidence="3" id="KW-0804">Transcription</keyword>
<evidence type="ECO:0000313" key="7">
    <source>
        <dbReference type="EMBL" id="VYS84202.1"/>
    </source>
</evidence>
<dbReference type="Proteomes" id="UP000429211">
    <property type="component" value="Unassembled WGS sequence"/>
</dbReference>
<organism evidence="7">
    <name type="scientific">Bifidobacterium dentium</name>
    <dbReference type="NCBI Taxonomy" id="1689"/>
    <lineage>
        <taxon>Bacteria</taxon>
        <taxon>Bacillati</taxon>
        <taxon>Actinomycetota</taxon>
        <taxon>Actinomycetes</taxon>
        <taxon>Bifidobacteriales</taxon>
        <taxon>Bifidobacteriaceae</taxon>
        <taxon>Bifidobacterium</taxon>
    </lineage>
</organism>
<sequence>MIITVDKADALPLYEQLRRQIIAGLARGELEPGDMLPSVRRLAKDLGINLHTVNKAYAMLRDEGHIVMRRGSGAMVAPRDVGSLSQQHDREMRRMRDDIYRIAVEYKAHGGSLDEFMADVKHNASAVFQDETIDRSGDHADNQEAEEGLQ</sequence>
<dbReference type="InterPro" id="IPR036388">
    <property type="entry name" value="WH-like_DNA-bd_sf"/>
</dbReference>
<proteinExistence type="predicted"/>
<keyword evidence="2" id="KW-0238">DNA-binding</keyword>
<dbReference type="PANTHER" id="PTHR38445:SF12">
    <property type="entry name" value="GNTR-FAMILY TRANSCRIPTIONAL REGULATOR"/>
    <property type="match status" value="1"/>
</dbReference>
<accession>A0A6N2RTS3</accession>
<dbReference type="SMART" id="SM00345">
    <property type="entry name" value="HTH_GNTR"/>
    <property type="match status" value="1"/>
</dbReference>
<protein>
    <submittedName>
        <fullName evidence="6">GntR family transcriptional regulator</fullName>
    </submittedName>
    <submittedName>
        <fullName evidence="7">HTH-type transcriptional repressor YtrA</fullName>
    </submittedName>
</protein>
<evidence type="ECO:0000313" key="8">
    <source>
        <dbReference type="Proteomes" id="UP000429211"/>
    </source>
</evidence>
<evidence type="ECO:0000256" key="1">
    <source>
        <dbReference type="ARBA" id="ARBA00023015"/>
    </source>
</evidence>
<dbReference type="Gene3D" id="1.10.10.10">
    <property type="entry name" value="Winged helix-like DNA-binding domain superfamily/Winged helix DNA-binding domain"/>
    <property type="match status" value="1"/>
</dbReference>
<keyword evidence="1" id="KW-0805">Transcription regulation</keyword>
<reference evidence="7" key="2">
    <citation type="submission" date="2019-11" db="EMBL/GenBank/DDBJ databases">
        <authorList>
            <person name="Feng L."/>
        </authorList>
    </citation>
    <scope>NUCLEOTIDE SEQUENCE</scope>
    <source>
        <strain evidence="7">BdentiumLFYP24</strain>
    </source>
</reference>
<reference evidence="6 8" key="1">
    <citation type="journal article" date="2019" name="Nat. Med.">
        <title>A library of human gut bacterial isolates paired with longitudinal multiomics data enables mechanistic microbiome research.</title>
        <authorList>
            <person name="Poyet M."/>
            <person name="Groussin M."/>
            <person name="Gibbons S.M."/>
            <person name="Avila-Pacheco J."/>
            <person name="Jiang X."/>
            <person name="Kearney S.M."/>
            <person name="Perrotta A.R."/>
            <person name="Berdy B."/>
            <person name="Zhao S."/>
            <person name="Lieberman T.D."/>
            <person name="Swanson P.K."/>
            <person name="Smith M."/>
            <person name="Roesemann S."/>
            <person name="Alexander J.E."/>
            <person name="Rich S.A."/>
            <person name="Livny J."/>
            <person name="Vlamakis H."/>
            <person name="Clish C."/>
            <person name="Bullock K."/>
            <person name="Deik A."/>
            <person name="Scott J."/>
            <person name="Pierce K.A."/>
            <person name="Xavier R.J."/>
            <person name="Alm E.J."/>
        </authorList>
    </citation>
    <scope>NUCLEOTIDE SEQUENCE [LARGE SCALE GENOMIC DNA]</scope>
    <source>
        <strain evidence="6 8">BIOML-A2</strain>
    </source>
</reference>
<dbReference type="AlphaFoldDB" id="A0A6N2RTS3"/>
<gene>
    <name evidence="7" type="primary">ytrA_1</name>
    <name evidence="7" type="ORF">BDLFYP24_01158</name>
    <name evidence="6" type="ORF">GBB04_08775</name>
</gene>
<dbReference type="GO" id="GO:0003700">
    <property type="term" value="F:DNA-binding transcription factor activity"/>
    <property type="evidence" value="ECO:0007669"/>
    <property type="project" value="InterPro"/>
</dbReference>
<dbReference type="PROSITE" id="PS50949">
    <property type="entry name" value="HTH_GNTR"/>
    <property type="match status" value="1"/>
</dbReference>
<feature type="compositionally biased region" description="Basic and acidic residues" evidence="4">
    <location>
        <begin position="132"/>
        <end position="142"/>
    </location>
</feature>
<evidence type="ECO:0000256" key="3">
    <source>
        <dbReference type="ARBA" id="ARBA00023163"/>
    </source>
</evidence>
<feature type="region of interest" description="Disordered" evidence="4">
    <location>
        <begin position="129"/>
        <end position="150"/>
    </location>
</feature>
<dbReference type="GO" id="GO:0003677">
    <property type="term" value="F:DNA binding"/>
    <property type="evidence" value="ECO:0007669"/>
    <property type="project" value="UniProtKB-KW"/>
</dbReference>
<name>A0A6N2RTS3_9BIFI</name>
<evidence type="ECO:0000256" key="4">
    <source>
        <dbReference type="SAM" id="MobiDB-lite"/>
    </source>
</evidence>
<dbReference type="CDD" id="cd07377">
    <property type="entry name" value="WHTH_GntR"/>
    <property type="match status" value="1"/>
</dbReference>
<dbReference type="Pfam" id="PF00392">
    <property type="entry name" value="GntR"/>
    <property type="match status" value="1"/>
</dbReference>
<dbReference type="GeneID" id="31606038"/>
<dbReference type="PANTHER" id="PTHR38445">
    <property type="entry name" value="HTH-TYPE TRANSCRIPTIONAL REPRESSOR YTRA"/>
    <property type="match status" value="1"/>
</dbReference>
<dbReference type="EMBL" id="WDPD01000010">
    <property type="protein sequence ID" value="KAB7459772.1"/>
    <property type="molecule type" value="Genomic_DNA"/>
</dbReference>
<evidence type="ECO:0000259" key="5">
    <source>
        <dbReference type="PROSITE" id="PS50949"/>
    </source>
</evidence>
<dbReference type="SUPFAM" id="SSF46785">
    <property type="entry name" value="Winged helix' DNA-binding domain"/>
    <property type="match status" value="1"/>
</dbReference>
<evidence type="ECO:0000256" key="2">
    <source>
        <dbReference type="ARBA" id="ARBA00023125"/>
    </source>
</evidence>
<dbReference type="EMBL" id="CACRSP010000003">
    <property type="protein sequence ID" value="VYS84202.1"/>
    <property type="molecule type" value="Genomic_DNA"/>
</dbReference>
<dbReference type="RefSeq" id="WP_003840701.1">
    <property type="nucleotide sequence ID" value="NZ_CABKPB010000001.1"/>
</dbReference>